<dbReference type="Proteomes" id="UP000321393">
    <property type="component" value="Unassembled WGS sequence"/>
</dbReference>
<evidence type="ECO:0000313" key="2">
    <source>
        <dbReference type="EMBL" id="TYK21274.1"/>
    </source>
</evidence>
<evidence type="ECO:0000313" key="1">
    <source>
        <dbReference type="EMBL" id="KAA0051549.1"/>
    </source>
</evidence>
<evidence type="ECO:0000313" key="4">
    <source>
        <dbReference type="Proteomes" id="UP000321947"/>
    </source>
</evidence>
<organism evidence="1 3">
    <name type="scientific">Cucumis melo var. makuwa</name>
    <name type="common">Oriental melon</name>
    <dbReference type="NCBI Taxonomy" id="1194695"/>
    <lineage>
        <taxon>Eukaryota</taxon>
        <taxon>Viridiplantae</taxon>
        <taxon>Streptophyta</taxon>
        <taxon>Embryophyta</taxon>
        <taxon>Tracheophyta</taxon>
        <taxon>Spermatophyta</taxon>
        <taxon>Magnoliopsida</taxon>
        <taxon>eudicotyledons</taxon>
        <taxon>Gunneridae</taxon>
        <taxon>Pentapetalae</taxon>
        <taxon>rosids</taxon>
        <taxon>fabids</taxon>
        <taxon>Cucurbitales</taxon>
        <taxon>Cucurbitaceae</taxon>
        <taxon>Benincaseae</taxon>
        <taxon>Cucumis</taxon>
    </lineage>
</organism>
<dbReference type="PANTHER" id="PTHR48258:SF9">
    <property type="entry name" value="OS01G0348150 PROTEIN"/>
    <property type="match status" value="1"/>
</dbReference>
<reference evidence="3 4" key="1">
    <citation type="submission" date="2019-08" db="EMBL/GenBank/DDBJ databases">
        <title>Draft genome sequences of two oriental melons (Cucumis melo L. var makuwa).</title>
        <authorList>
            <person name="Kwon S.-Y."/>
        </authorList>
    </citation>
    <scope>NUCLEOTIDE SEQUENCE [LARGE SCALE GENOMIC DNA]</scope>
    <source>
        <strain evidence="4">cv. Chang Bougi</strain>
        <strain evidence="3">cv. SW 3</strain>
        <tissue evidence="1">Leaf</tissue>
    </source>
</reference>
<evidence type="ECO:0000313" key="3">
    <source>
        <dbReference type="Proteomes" id="UP000321393"/>
    </source>
</evidence>
<dbReference type="PANTHER" id="PTHR48258">
    <property type="entry name" value="DUF4218 DOMAIN-CONTAINING PROTEIN-RELATED"/>
    <property type="match status" value="1"/>
</dbReference>
<evidence type="ECO:0008006" key="5">
    <source>
        <dbReference type="Google" id="ProtNLM"/>
    </source>
</evidence>
<dbReference type="EMBL" id="SSTD01005812">
    <property type="protein sequence ID" value="TYK21274.1"/>
    <property type="molecule type" value="Genomic_DNA"/>
</dbReference>
<gene>
    <name evidence="2" type="ORF">E5676_scaffold101G00280</name>
    <name evidence="1" type="ORF">E6C27_scaffold174G00810</name>
</gene>
<name>A0A5A7UDL1_CUCMM</name>
<dbReference type="OrthoDB" id="673136at2759"/>
<sequence length="240" mass="27607">MKYEKINACRNDCCLFRKELSDANVCPSCGMSRWKIPKNSNKEVKNVPVKVMCSIGLNSSVIKKNSNVDRALSASSFIRPSKEQLDQAHLYVIHNVNDVLPYIEQHMESLRKLKSGKARSKKWIQEEHNRSFSRWLSTWVALALEVPKNSITPSLRWIAHGPSPDMVEDMASETRSTTLSINSKMETCKGCGYYVQKYIHEIVHNSNTSITSLFNTKNAYRQEEIDEIRIEWATFISRFV</sequence>
<protein>
    <recommendedName>
        <fullName evidence="5">Transposase</fullName>
    </recommendedName>
</protein>
<dbReference type="EMBL" id="SSTE01011259">
    <property type="protein sequence ID" value="KAA0051549.1"/>
    <property type="molecule type" value="Genomic_DNA"/>
</dbReference>
<dbReference type="Proteomes" id="UP000321947">
    <property type="component" value="Unassembled WGS sequence"/>
</dbReference>
<accession>A0A5A7UDL1</accession>
<dbReference type="AlphaFoldDB" id="A0A5A7UDL1"/>
<proteinExistence type="predicted"/>
<comment type="caution">
    <text evidence="1">The sequence shown here is derived from an EMBL/GenBank/DDBJ whole genome shotgun (WGS) entry which is preliminary data.</text>
</comment>